<keyword evidence="2" id="KW-0808">Transferase</keyword>
<dbReference type="GO" id="GO:0004672">
    <property type="term" value="F:protein kinase activity"/>
    <property type="evidence" value="ECO:0007669"/>
    <property type="project" value="InterPro"/>
</dbReference>
<dbReference type="PROSITE" id="PS00108">
    <property type="entry name" value="PROTEIN_KINASE_ST"/>
    <property type="match status" value="1"/>
</dbReference>
<keyword evidence="2" id="KW-0418">Kinase</keyword>
<dbReference type="VEuPathDB" id="TrichDB:TVAGG3_0309640"/>
<accession>A2EBA6</accession>
<dbReference type="OrthoDB" id="346907at2759"/>
<dbReference type="STRING" id="5722.A2EBA6"/>
<dbReference type="Gene3D" id="1.10.510.10">
    <property type="entry name" value="Transferase(Phosphotransferase) domain 1"/>
    <property type="match status" value="1"/>
</dbReference>
<feature type="domain" description="Protein kinase" evidence="1">
    <location>
        <begin position="1"/>
        <end position="180"/>
    </location>
</feature>
<dbReference type="PANTHER" id="PTHR24362:SF309">
    <property type="entry name" value="PROTEIN KINASE DOMAIN-CONTAINING PROTEIN"/>
    <property type="match status" value="1"/>
</dbReference>
<dbReference type="SMART" id="SM00220">
    <property type="entry name" value="S_TKc"/>
    <property type="match status" value="1"/>
</dbReference>
<name>A2EBA6_TRIV3</name>
<dbReference type="GO" id="GO:0005524">
    <property type="term" value="F:ATP binding"/>
    <property type="evidence" value="ECO:0007669"/>
    <property type="project" value="InterPro"/>
</dbReference>
<dbReference type="InterPro" id="IPR011009">
    <property type="entry name" value="Kinase-like_dom_sf"/>
</dbReference>
<dbReference type="VEuPathDB" id="TrichDB:TVAG_595110"/>
<evidence type="ECO:0000259" key="1">
    <source>
        <dbReference type="PROSITE" id="PS50011"/>
    </source>
</evidence>
<reference evidence="2" key="2">
    <citation type="journal article" date="2007" name="Science">
        <title>Draft genome sequence of the sexually transmitted pathogen Trichomonas vaginalis.</title>
        <authorList>
            <person name="Carlton J.M."/>
            <person name="Hirt R.P."/>
            <person name="Silva J.C."/>
            <person name="Delcher A.L."/>
            <person name="Schatz M."/>
            <person name="Zhao Q."/>
            <person name="Wortman J.R."/>
            <person name="Bidwell S.L."/>
            <person name="Alsmark U.C.M."/>
            <person name="Besteiro S."/>
            <person name="Sicheritz-Ponten T."/>
            <person name="Noel C.J."/>
            <person name="Dacks J.B."/>
            <person name="Foster P.G."/>
            <person name="Simillion C."/>
            <person name="Van de Peer Y."/>
            <person name="Miranda-Saavedra D."/>
            <person name="Barton G.J."/>
            <person name="Westrop G.D."/>
            <person name="Mueller S."/>
            <person name="Dessi D."/>
            <person name="Fiori P.L."/>
            <person name="Ren Q."/>
            <person name="Paulsen I."/>
            <person name="Zhang H."/>
            <person name="Bastida-Corcuera F.D."/>
            <person name="Simoes-Barbosa A."/>
            <person name="Brown M.T."/>
            <person name="Hayes R.D."/>
            <person name="Mukherjee M."/>
            <person name="Okumura C.Y."/>
            <person name="Schneider R."/>
            <person name="Smith A.J."/>
            <person name="Vanacova S."/>
            <person name="Villalvazo M."/>
            <person name="Haas B.J."/>
            <person name="Pertea M."/>
            <person name="Feldblyum T.V."/>
            <person name="Utterback T.R."/>
            <person name="Shu C.L."/>
            <person name="Osoegawa K."/>
            <person name="de Jong P.J."/>
            <person name="Hrdy I."/>
            <person name="Horvathova L."/>
            <person name="Zubacova Z."/>
            <person name="Dolezal P."/>
            <person name="Malik S.B."/>
            <person name="Logsdon J.M. Jr."/>
            <person name="Henze K."/>
            <person name="Gupta A."/>
            <person name="Wang C.C."/>
            <person name="Dunne R.L."/>
            <person name="Upcroft J.A."/>
            <person name="Upcroft P."/>
            <person name="White O."/>
            <person name="Salzberg S.L."/>
            <person name="Tang P."/>
            <person name="Chiu C.-H."/>
            <person name="Lee Y.-S."/>
            <person name="Embley T.M."/>
            <person name="Coombs G.H."/>
            <person name="Mottram J.C."/>
            <person name="Tachezy J."/>
            <person name="Fraser-Liggett C.M."/>
            <person name="Johnson P.J."/>
        </authorList>
    </citation>
    <scope>NUCLEOTIDE SEQUENCE [LARGE SCALE GENOMIC DNA]</scope>
    <source>
        <strain evidence="2">G3</strain>
    </source>
</reference>
<dbReference type="AlphaFoldDB" id="A2EBA6"/>
<dbReference type="PROSITE" id="PS50011">
    <property type="entry name" value="PROTEIN_KINASE_DOM"/>
    <property type="match status" value="1"/>
</dbReference>
<dbReference type="InterPro" id="IPR008271">
    <property type="entry name" value="Ser/Thr_kinase_AS"/>
</dbReference>
<dbReference type="RefSeq" id="XP_001322274.1">
    <property type="nucleotide sequence ID" value="XM_001322239.1"/>
</dbReference>
<dbReference type="eggNOG" id="KOG0588">
    <property type="taxonomic scope" value="Eukaryota"/>
</dbReference>
<reference evidence="2" key="1">
    <citation type="submission" date="2006-10" db="EMBL/GenBank/DDBJ databases">
        <authorList>
            <person name="Amadeo P."/>
            <person name="Zhao Q."/>
            <person name="Wortman J."/>
            <person name="Fraser-Liggett C."/>
            <person name="Carlton J."/>
        </authorList>
    </citation>
    <scope>NUCLEOTIDE SEQUENCE</scope>
    <source>
        <strain evidence="2">G3</strain>
    </source>
</reference>
<organism evidence="2 3">
    <name type="scientific">Trichomonas vaginalis (strain ATCC PRA-98 / G3)</name>
    <dbReference type="NCBI Taxonomy" id="412133"/>
    <lineage>
        <taxon>Eukaryota</taxon>
        <taxon>Metamonada</taxon>
        <taxon>Parabasalia</taxon>
        <taxon>Trichomonadida</taxon>
        <taxon>Trichomonadidae</taxon>
        <taxon>Trichomonas</taxon>
    </lineage>
</organism>
<dbReference type="PANTHER" id="PTHR24362">
    <property type="entry name" value="SERINE/THREONINE-PROTEIN KINASE NEK"/>
    <property type="match status" value="1"/>
</dbReference>
<proteinExistence type="predicted"/>
<dbReference type="EMBL" id="DS113345">
    <property type="protein sequence ID" value="EAY10051.1"/>
    <property type="molecule type" value="Genomic_DNA"/>
</dbReference>
<dbReference type="Proteomes" id="UP000001542">
    <property type="component" value="Unassembled WGS sequence"/>
</dbReference>
<sequence length="236" mass="26231">MFVILEYCSNGSVLDLLLKQNQLSGRKILTIVSQLAAAIEVCHSNSVAHHDIKPNNILIDEYNQVKLADFGMSTHLEGISTKFMGSINLLAPEVINKSPYDPFSADIWSFGATILALIVSDWFLKGIPSHKAQLMVQSGEIQIPEETPHELIEIIKHSMIRDPEKRWNITQITNYLRESLGSVLQAPNRASRILPRLSRTVAVPQSNRLSLPAFSVKACNSRKVLSLSKLAPLVPK</sequence>
<keyword evidence="3" id="KW-1185">Reference proteome</keyword>
<dbReference type="Pfam" id="PF00069">
    <property type="entry name" value="Pkinase"/>
    <property type="match status" value="1"/>
</dbReference>
<dbReference type="InParanoid" id="A2EBA6"/>
<dbReference type="InterPro" id="IPR000719">
    <property type="entry name" value="Prot_kinase_dom"/>
</dbReference>
<dbReference type="OMA" id="PHERANI"/>
<dbReference type="KEGG" id="tva:4767982"/>
<evidence type="ECO:0000313" key="3">
    <source>
        <dbReference type="Proteomes" id="UP000001542"/>
    </source>
</evidence>
<dbReference type="SUPFAM" id="SSF56112">
    <property type="entry name" value="Protein kinase-like (PK-like)"/>
    <property type="match status" value="1"/>
</dbReference>
<evidence type="ECO:0000313" key="2">
    <source>
        <dbReference type="EMBL" id="EAY10051.1"/>
    </source>
</evidence>
<gene>
    <name evidence="2" type="ORF">TVAG_329380</name>
</gene>
<protein>
    <submittedName>
        <fullName evidence="2">CAMK family protein kinase</fullName>
    </submittedName>
</protein>